<evidence type="ECO:0000256" key="3">
    <source>
        <dbReference type="ARBA" id="ARBA00022729"/>
    </source>
</evidence>
<dbReference type="AlphaFoldDB" id="A0A3N7JQF7"/>
<dbReference type="Pfam" id="PF13407">
    <property type="entry name" value="Peripla_BP_4"/>
    <property type="match status" value="1"/>
</dbReference>
<protein>
    <submittedName>
        <fullName evidence="5">Sugar ABC transporter substrate-binding protein</fullName>
    </submittedName>
</protein>
<proteinExistence type="inferred from homology"/>
<dbReference type="SUPFAM" id="SSF53822">
    <property type="entry name" value="Periplasmic binding protein-like I"/>
    <property type="match status" value="1"/>
</dbReference>
<accession>A0A3N7JQF7</accession>
<evidence type="ECO:0000313" key="5">
    <source>
        <dbReference type="EMBL" id="RQP21285.1"/>
    </source>
</evidence>
<dbReference type="GO" id="GO:0030313">
    <property type="term" value="C:cell envelope"/>
    <property type="evidence" value="ECO:0007669"/>
    <property type="project" value="UniProtKB-SubCell"/>
</dbReference>
<dbReference type="Gene3D" id="3.40.50.2300">
    <property type="match status" value="2"/>
</dbReference>
<gene>
    <name evidence="5" type="ORF">DZC73_29040</name>
</gene>
<dbReference type="EMBL" id="QUSW01000012">
    <property type="protein sequence ID" value="RQP21285.1"/>
    <property type="molecule type" value="Genomic_DNA"/>
</dbReference>
<reference evidence="5 6" key="2">
    <citation type="submission" date="2018-12" db="EMBL/GenBank/DDBJ databases">
        <title>Rhizobacter gummiphilus sp. nov., a rubber-degrading bacterium isolated from the soil of a botanical garden in Japan.</title>
        <authorList>
            <person name="Shunsuke S.S."/>
        </authorList>
    </citation>
    <scope>NUCLEOTIDE SEQUENCE [LARGE SCALE GENOMIC DNA]</scope>
    <source>
        <strain evidence="5 6">S-16</strain>
    </source>
</reference>
<sequence>MCGRPPAQVHWASQAFAREAFFLNPVDSTKERRMASMSCVARRACLPVLLGWSLLPLALPATAVSPPARPRIAFVSHAPDSDTWWTTIRNAIQQASEDFGVDVDYLNPHDGSIQEMGRILNGLSTQRYAGVITTLADARGLAPALHQVVGIGHMPLITVNSGTGEQSKQAGAMLHIGQPEFQAGLEAGQRAAKEGVRSFVCLNHYASSAASHERCQGFAQGLGLPVSATAELELSGNAAEMQQRIVQYQVANPQVQAWLALGPTSAHPAIAVIRAMKSGANAPRRPYFVSFDVSQEIVGGIKDGVVAFAIDQQPYAQGYLSVALMGEYLRQGAPASGLGLVKYTVYAQPRLHARMSKYGIELKPSNGRDINSGPGFVTRANVEKVERFSGQYR</sequence>
<reference evidence="5 6" key="1">
    <citation type="submission" date="2018-08" db="EMBL/GenBank/DDBJ databases">
        <authorList>
            <person name="Khan S.A."/>
            <person name="Jeon C.O."/>
            <person name="Chun B.H."/>
            <person name="Jeong S.E."/>
        </authorList>
    </citation>
    <scope>NUCLEOTIDE SEQUENCE [LARGE SCALE GENOMIC DNA]</scope>
    <source>
        <strain evidence="5 6">S-16</strain>
    </source>
</reference>
<evidence type="ECO:0000313" key="6">
    <source>
        <dbReference type="Proteomes" id="UP000267464"/>
    </source>
</evidence>
<organism evidence="5 6">
    <name type="scientific">Piscinibacter terrae</name>
    <dbReference type="NCBI Taxonomy" id="2496871"/>
    <lineage>
        <taxon>Bacteria</taxon>
        <taxon>Pseudomonadati</taxon>
        <taxon>Pseudomonadota</taxon>
        <taxon>Betaproteobacteria</taxon>
        <taxon>Burkholderiales</taxon>
        <taxon>Sphaerotilaceae</taxon>
        <taxon>Piscinibacter</taxon>
    </lineage>
</organism>
<keyword evidence="3" id="KW-0732">Signal</keyword>
<dbReference type="InterPro" id="IPR025997">
    <property type="entry name" value="SBP_2_dom"/>
</dbReference>
<keyword evidence="6" id="KW-1185">Reference proteome</keyword>
<dbReference type="Proteomes" id="UP000267464">
    <property type="component" value="Unassembled WGS sequence"/>
</dbReference>
<name>A0A3N7JQF7_9BURK</name>
<evidence type="ECO:0000256" key="1">
    <source>
        <dbReference type="ARBA" id="ARBA00004196"/>
    </source>
</evidence>
<feature type="domain" description="Periplasmic binding protein" evidence="4">
    <location>
        <begin position="72"/>
        <end position="330"/>
    </location>
</feature>
<comment type="caution">
    <text evidence="5">The sequence shown here is derived from an EMBL/GenBank/DDBJ whole genome shotgun (WGS) entry which is preliminary data.</text>
</comment>
<dbReference type="InterPro" id="IPR028082">
    <property type="entry name" value="Peripla_BP_I"/>
</dbReference>
<dbReference type="GO" id="GO:0030246">
    <property type="term" value="F:carbohydrate binding"/>
    <property type="evidence" value="ECO:0007669"/>
    <property type="project" value="UniProtKB-ARBA"/>
</dbReference>
<comment type="subcellular location">
    <subcellularLocation>
        <location evidence="1">Cell envelope</location>
    </subcellularLocation>
</comment>
<comment type="similarity">
    <text evidence="2">Belongs to the bacterial solute-binding protein 2 family.</text>
</comment>
<dbReference type="PANTHER" id="PTHR46847">
    <property type="entry name" value="D-ALLOSE-BINDING PERIPLASMIC PROTEIN-RELATED"/>
    <property type="match status" value="1"/>
</dbReference>
<dbReference type="PANTHER" id="PTHR46847:SF1">
    <property type="entry name" value="D-ALLOSE-BINDING PERIPLASMIC PROTEIN-RELATED"/>
    <property type="match status" value="1"/>
</dbReference>
<evidence type="ECO:0000256" key="2">
    <source>
        <dbReference type="ARBA" id="ARBA00007639"/>
    </source>
</evidence>
<evidence type="ECO:0000259" key="4">
    <source>
        <dbReference type="Pfam" id="PF13407"/>
    </source>
</evidence>